<dbReference type="PANTHER" id="PTHR13986:SF4">
    <property type="entry name" value="ENDOPLASMIC RETICULUM PROTEIN SC65"/>
    <property type="match status" value="1"/>
</dbReference>
<dbReference type="GO" id="GO:0030199">
    <property type="term" value="P:collagen fibril organization"/>
    <property type="evidence" value="ECO:0007669"/>
    <property type="project" value="TreeGrafter"/>
</dbReference>
<dbReference type="KEGG" id="bspl:129602935"/>
<evidence type="ECO:0000313" key="1">
    <source>
        <dbReference type="Proteomes" id="UP000515150"/>
    </source>
</evidence>
<dbReference type="GO" id="GO:0005783">
    <property type="term" value="C:endoplasmic reticulum"/>
    <property type="evidence" value="ECO:0007669"/>
    <property type="project" value="TreeGrafter"/>
</dbReference>
<accession>A0A9W2XGC3</accession>
<dbReference type="OrthoDB" id="8517835at2759"/>
<dbReference type="Proteomes" id="UP000515150">
    <property type="component" value="Chromosome 19"/>
</dbReference>
<proteinExistence type="predicted"/>
<sequence length="93" mass="10831">MKQNLLYHEAYGAEWGLRPEHFAPRTEALRHHNQIVAQRQMLAFAEQNLRLDDEGPEAESPDAEFEGLGDYEEWIYADWRQEKGKGDAGEWDA</sequence>
<dbReference type="InterPro" id="IPR052284">
    <property type="entry name" value="Collagen_mod_leprecan"/>
</dbReference>
<dbReference type="RefSeq" id="XP_055360665.1">
    <property type="nucleotide sequence ID" value="XM_055504690.1"/>
</dbReference>
<reference evidence="2" key="1">
    <citation type="submission" date="2025-08" db="UniProtKB">
        <authorList>
            <consortium name="RefSeq"/>
        </authorList>
    </citation>
    <scope>IDENTIFICATION</scope>
</reference>
<organism evidence="1 2">
    <name type="scientific">Betta splendens</name>
    <name type="common">Siamese fighting fish</name>
    <dbReference type="NCBI Taxonomy" id="158456"/>
    <lineage>
        <taxon>Eukaryota</taxon>
        <taxon>Metazoa</taxon>
        <taxon>Chordata</taxon>
        <taxon>Craniata</taxon>
        <taxon>Vertebrata</taxon>
        <taxon>Euteleostomi</taxon>
        <taxon>Actinopterygii</taxon>
        <taxon>Neopterygii</taxon>
        <taxon>Teleostei</taxon>
        <taxon>Neoteleostei</taxon>
        <taxon>Acanthomorphata</taxon>
        <taxon>Anabantaria</taxon>
        <taxon>Anabantiformes</taxon>
        <taxon>Anabantoidei</taxon>
        <taxon>Osphronemidae</taxon>
        <taxon>Betta</taxon>
    </lineage>
</organism>
<dbReference type="AlphaFoldDB" id="A0A9W2XGC3"/>
<dbReference type="PANTHER" id="PTHR13986">
    <property type="entry name" value="PROTEIN LYSINE HYDROXYLATION COMPLEX COMPONENT"/>
    <property type="match status" value="1"/>
</dbReference>
<protein>
    <submittedName>
        <fullName evidence="2">Endoplasmic reticulum protein SC65-like</fullName>
    </submittedName>
</protein>
<dbReference type="GeneID" id="129602935"/>
<dbReference type="GO" id="GO:0005518">
    <property type="term" value="F:collagen binding"/>
    <property type="evidence" value="ECO:0007669"/>
    <property type="project" value="TreeGrafter"/>
</dbReference>
<gene>
    <name evidence="2" type="primary">LOC129602935</name>
</gene>
<keyword evidence="1" id="KW-1185">Reference proteome</keyword>
<evidence type="ECO:0000313" key="2">
    <source>
        <dbReference type="RefSeq" id="XP_055360665.1"/>
    </source>
</evidence>
<name>A0A9W2XGC3_BETSP</name>